<feature type="signal peptide" evidence="2">
    <location>
        <begin position="1"/>
        <end position="32"/>
    </location>
</feature>
<keyword evidence="4" id="KW-1185">Reference proteome</keyword>
<proteinExistence type="predicted"/>
<organism evidence="3 4">
    <name type="scientific">Streptomyces hirsutus</name>
    <dbReference type="NCBI Taxonomy" id="35620"/>
    <lineage>
        <taxon>Bacteria</taxon>
        <taxon>Bacillati</taxon>
        <taxon>Actinomycetota</taxon>
        <taxon>Actinomycetes</taxon>
        <taxon>Kitasatosporales</taxon>
        <taxon>Streptomycetaceae</taxon>
        <taxon>Streptomyces</taxon>
    </lineage>
</organism>
<feature type="compositionally biased region" description="Low complexity" evidence="1">
    <location>
        <begin position="144"/>
        <end position="161"/>
    </location>
</feature>
<protein>
    <recommendedName>
        <fullName evidence="5">Lipoprotein</fullName>
    </recommendedName>
</protein>
<evidence type="ECO:0000313" key="4">
    <source>
        <dbReference type="Proteomes" id="UP001335325"/>
    </source>
</evidence>
<evidence type="ECO:0000256" key="2">
    <source>
        <dbReference type="SAM" id="SignalP"/>
    </source>
</evidence>
<feature type="compositionally biased region" description="Low complexity" evidence="1">
    <location>
        <begin position="37"/>
        <end position="48"/>
    </location>
</feature>
<feature type="compositionally biased region" description="Basic and acidic residues" evidence="1">
    <location>
        <begin position="52"/>
        <end position="63"/>
    </location>
</feature>
<gene>
    <name evidence="3" type="ORF">OIE73_32640</name>
</gene>
<dbReference type="Proteomes" id="UP001335325">
    <property type="component" value="Chromosome"/>
</dbReference>
<reference evidence="3 4" key="1">
    <citation type="submission" date="2022-10" db="EMBL/GenBank/DDBJ databases">
        <title>The complete genomes of actinobacterial strains from the NBC collection.</title>
        <authorList>
            <person name="Joergensen T.S."/>
            <person name="Alvarez Arevalo M."/>
            <person name="Sterndorff E.B."/>
            <person name="Faurdal D."/>
            <person name="Vuksanovic O."/>
            <person name="Mourched A.-S."/>
            <person name="Charusanti P."/>
            <person name="Shaw S."/>
            <person name="Blin K."/>
            <person name="Weber T."/>
        </authorList>
    </citation>
    <scope>NUCLEOTIDE SEQUENCE [LARGE SCALE GENOMIC DNA]</scope>
    <source>
        <strain evidence="3 4">NBC 01753</strain>
    </source>
</reference>
<dbReference type="SUPFAM" id="SSF50998">
    <property type="entry name" value="Quinoprotein alcohol dehydrogenase-like"/>
    <property type="match status" value="1"/>
</dbReference>
<evidence type="ECO:0000256" key="1">
    <source>
        <dbReference type="SAM" id="MobiDB-lite"/>
    </source>
</evidence>
<feature type="chain" id="PRO_5046606251" description="Lipoprotein" evidence="2">
    <location>
        <begin position="33"/>
        <end position="432"/>
    </location>
</feature>
<dbReference type="InterPro" id="IPR011047">
    <property type="entry name" value="Quinoprotein_ADH-like_sf"/>
</dbReference>
<keyword evidence="2" id="KW-0732">Signal</keyword>
<evidence type="ECO:0008006" key="5">
    <source>
        <dbReference type="Google" id="ProtNLM"/>
    </source>
</evidence>
<feature type="region of interest" description="Disordered" evidence="1">
    <location>
        <begin position="143"/>
        <end position="163"/>
    </location>
</feature>
<feature type="region of interest" description="Disordered" evidence="1">
    <location>
        <begin position="33"/>
        <end position="73"/>
    </location>
</feature>
<name>A0ABZ1GYY1_9ACTN</name>
<accession>A0ABZ1GYY1</accession>
<dbReference type="EMBL" id="CP109134">
    <property type="protein sequence ID" value="WSD10013.1"/>
    <property type="molecule type" value="Genomic_DNA"/>
</dbReference>
<evidence type="ECO:0000313" key="3">
    <source>
        <dbReference type="EMBL" id="WSD10013.1"/>
    </source>
</evidence>
<sequence length="432" mass="45267">MEAIPLPVRGNVTAGACALLALALLATGCAGGRDDAASAPPANPSAAATPHGHVEGAQEKAEQQSRLLLNDPRSGDTRVLDLITGETHEVSRTPGTSALTTDGRFGYLHGADGTRVLDTGAWTVDHGDHVHYYRAAIRDVGRLSDSSSASGASDDPDGTGARVRGDAAVTVVTHGDGRAEIHRRADLEAGDLGAPRPLPGRHTGAVVPYAEHLLTLTGGAKGAPKAAVYDREGERVPAPDAVCEEPRGDAVTRRGVVLGCADGVLLIHADDGTFTAEKIPYGTRVPERERATDFRHRAGGDTLTAPAGDRAVWVLDVTERTWTRVETGPAVTAGTAGEGSPLLVLRTDGTLHGYDIATGERVSRTKPLLKDVPGTGPDATAPRPVIEVDRSRAYLNDPAGRRVYEIDHNDGLRVARTFDLDIEPALMVETGR</sequence>